<dbReference type="Gene3D" id="3.30.160.390">
    <property type="entry name" value="Integrase, DNA-binding domain"/>
    <property type="match status" value="1"/>
</dbReference>
<comment type="similarity">
    <text evidence="1">Belongs to the 'phage' integrase family.</text>
</comment>
<feature type="region of interest" description="Disordered" evidence="5">
    <location>
        <begin position="447"/>
        <end position="466"/>
    </location>
</feature>
<dbReference type="InterPro" id="IPR011010">
    <property type="entry name" value="DNA_brk_join_enz"/>
</dbReference>
<dbReference type="Pfam" id="PF22022">
    <property type="entry name" value="Phage_int_M"/>
    <property type="match status" value="1"/>
</dbReference>
<dbReference type="InterPro" id="IPR050808">
    <property type="entry name" value="Phage_Integrase"/>
</dbReference>
<keyword evidence="4" id="KW-0233">DNA recombination</keyword>
<dbReference type="EMBL" id="JAETWB010000008">
    <property type="protein sequence ID" value="MBL6079704.1"/>
    <property type="molecule type" value="Genomic_DNA"/>
</dbReference>
<dbReference type="Proteomes" id="UP000660885">
    <property type="component" value="Unassembled WGS sequence"/>
</dbReference>
<sequence>MKAPTMKRNGKALDVKTLEALKPRATLYRVSDGDGLLLEVRPSGAKIWLCRLTVDGRRRDMGLGGYPVVTLAAARAAALAARRLAREGIDPVVKRNVETAERKTAQAAVANANARTFKAVAEACIKAQAPGWKHGRTADIWRTSLERHAFPTIGDLPVAAVDRAAVLRAVDDVWTSRPATGRKVLRRIGTVLRYAAAHGWRASDNPADARMLRHAGLSALPGGRKQPSLHWQRVPAFLKALDGMEGLAPLALRFCLLTALRSGEVRGARWSELSFDGGPVWTVPGERMKAKRAADVQPHRVPLSPAAVAVLARAYATMTGATATPEAVPQIAGLMGDALIFPSAKRDTPLSDMALSAVIRRMNADRPKSVPLPWRDADGRGAVPHGFRATFRTWVDDTRPEDAEAAEKALAHEDANKVAGAYRRSDLFDRRVPLMNAWAEWCGGAVPDTATRKAGDQSGRLAPGLR</sequence>
<dbReference type="GO" id="GO:0003677">
    <property type="term" value="F:DNA binding"/>
    <property type="evidence" value="ECO:0007669"/>
    <property type="project" value="UniProtKB-KW"/>
</dbReference>
<dbReference type="Pfam" id="PF13356">
    <property type="entry name" value="Arm-DNA-bind_3"/>
    <property type="match status" value="1"/>
</dbReference>
<evidence type="ECO:0000256" key="2">
    <source>
        <dbReference type="ARBA" id="ARBA00022908"/>
    </source>
</evidence>
<dbReference type="InterPro" id="IPR053876">
    <property type="entry name" value="Phage_int_M"/>
</dbReference>
<dbReference type="InterPro" id="IPR002104">
    <property type="entry name" value="Integrase_catalytic"/>
</dbReference>
<evidence type="ECO:0000256" key="4">
    <source>
        <dbReference type="ARBA" id="ARBA00023172"/>
    </source>
</evidence>
<dbReference type="SUPFAM" id="SSF56349">
    <property type="entry name" value="DNA breaking-rejoining enzymes"/>
    <property type="match status" value="1"/>
</dbReference>
<dbReference type="InterPro" id="IPR010998">
    <property type="entry name" value="Integrase_recombinase_N"/>
</dbReference>
<evidence type="ECO:0000256" key="5">
    <source>
        <dbReference type="SAM" id="MobiDB-lite"/>
    </source>
</evidence>
<evidence type="ECO:0000313" key="8">
    <source>
        <dbReference type="Proteomes" id="UP000660885"/>
    </source>
</evidence>
<dbReference type="PROSITE" id="PS51898">
    <property type="entry name" value="TYR_RECOMBINASE"/>
    <property type="match status" value="1"/>
</dbReference>
<dbReference type="PANTHER" id="PTHR30629:SF2">
    <property type="entry name" value="PROPHAGE INTEGRASE INTS-RELATED"/>
    <property type="match status" value="1"/>
</dbReference>
<dbReference type="PANTHER" id="PTHR30629">
    <property type="entry name" value="PROPHAGE INTEGRASE"/>
    <property type="match status" value="1"/>
</dbReference>
<feature type="domain" description="Tyr recombinase" evidence="6">
    <location>
        <begin position="224"/>
        <end position="435"/>
    </location>
</feature>
<dbReference type="Pfam" id="PF00589">
    <property type="entry name" value="Phage_integrase"/>
    <property type="match status" value="1"/>
</dbReference>
<gene>
    <name evidence="7" type="ORF">JMJ56_16925</name>
</gene>
<reference evidence="7 8" key="1">
    <citation type="submission" date="2021-01" db="EMBL/GenBank/DDBJ databases">
        <title>Belnapia mucosa sp. nov. and Belnapia arida sp. nov., isolated from the Tabernas Desert (Almeria, Spain).</title>
        <authorList>
            <person name="Molina-Menor E."/>
            <person name="Vidal-Verdu A."/>
            <person name="Calonge A."/>
            <person name="Satari L."/>
            <person name="Pereto J."/>
            <person name="Porcar M."/>
        </authorList>
    </citation>
    <scope>NUCLEOTIDE SEQUENCE [LARGE SCALE GENOMIC DNA]</scope>
    <source>
        <strain evidence="7 8">T18</strain>
    </source>
</reference>
<keyword evidence="2" id="KW-0229">DNA integration</keyword>
<comment type="caution">
    <text evidence="7">The sequence shown here is derived from an EMBL/GenBank/DDBJ whole genome shotgun (WGS) entry which is preliminary data.</text>
</comment>
<evidence type="ECO:0000256" key="1">
    <source>
        <dbReference type="ARBA" id="ARBA00008857"/>
    </source>
</evidence>
<dbReference type="Gene3D" id="1.10.443.10">
    <property type="entry name" value="Intergrase catalytic core"/>
    <property type="match status" value="1"/>
</dbReference>
<keyword evidence="8" id="KW-1185">Reference proteome</keyword>
<evidence type="ECO:0000259" key="6">
    <source>
        <dbReference type="PROSITE" id="PS51898"/>
    </source>
</evidence>
<dbReference type="CDD" id="cd00801">
    <property type="entry name" value="INT_P4_C"/>
    <property type="match status" value="1"/>
</dbReference>
<dbReference type="InterPro" id="IPR013762">
    <property type="entry name" value="Integrase-like_cat_sf"/>
</dbReference>
<dbReference type="Gene3D" id="1.10.150.130">
    <property type="match status" value="1"/>
</dbReference>
<evidence type="ECO:0000256" key="3">
    <source>
        <dbReference type="ARBA" id="ARBA00023125"/>
    </source>
</evidence>
<evidence type="ECO:0000313" key="7">
    <source>
        <dbReference type="EMBL" id="MBL6079704.1"/>
    </source>
</evidence>
<keyword evidence="3 7" id="KW-0238">DNA-binding</keyword>
<dbReference type="InterPro" id="IPR038488">
    <property type="entry name" value="Integrase_DNA-bd_sf"/>
</dbReference>
<dbReference type="InterPro" id="IPR025166">
    <property type="entry name" value="Integrase_DNA_bind_dom"/>
</dbReference>
<name>A0ABS1U6Z3_9PROT</name>
<organism evidence="7 8">
    <name type="scientific">Belnapia arida</name>
    <dbReference type="NCBI Taxonomy" id="2804533"/>
    <lineage>
        <taxon>Bacteria</taxon>
        <taxon>Pseudomonadati</taxon>
        <taxon>Pseudomonadota</taxon>
        <taxon>Alphaproteobacteria</taxon>
        <taxon>Acetobacterales</taxon>
        <taxon>Roseomonadaceae</taxon>
        <taxon>Belnapia</taxon>
    </lineage>
</organism>
<accession>A0ABS1U6Z3</accession>
<proteinExistence type="inferred from homology"/>
<protein>
    <submittedName>
        <fullName evidence="7">Integrase arm-type DNA-binding domain-containing protein</fullName>
    </submittedName>
</protein>
<dbReference type="RefSeq" id="WP_202832954.1">
    <property type="nucleotide sequence ID" value="NZ_JAETWB010000008.1"/>
</dbReference>